<feature type="transmembrane region" description="Helical" evidence="11">
    <location>
        <begin position="371"/>
        <end position="389"/>
    </location>
</feature>
<evidence type="ECO:0000256" key="1">
    <source>
        <dbReference type="ARBA" id="ARBA00004141"/>
    </source>
</evidence>
<evidence type="ECO:0000256" key="4">
    <source>
        <dbReference type="ARBA" id="ARBA00022679"/>
    </source>
</evidence>
<dbReference type="InterPro" id="IPR049941">
    <property type="entry name" value="LPLAT_7/PORCN-like"/>
</dbReference>
<dbReference type="GO" id="GO:0006661">
    <property type="term" value="P:phosphatidylinositol biosynthetic process"/>
    <property type="evidence" value="ECO:0007669"/>
    <property type="project" value="TreeGrafter"/>
</dbReference>
<gene>
    <name evidence="12" type="ORF">QYM36_007967</name>
</gene>
<dbReference type="GO" id="GO:0030258">
    <property type="term" value="P:lipid modification"/>
    <property type="evidence" value="ECO:0007669"/>
    <property type="project" value="TreeGrafter"/>
</dbReference>
<protein>
    <recommendedName>
        <fullName evidence="10">Lysophospholipid acyltransferase 7</fullName>
    </recommendedName>
</protein>
<name>A0AA88IEP7_ARTSF</name>
<comment type="caution">
    <text evidence="12">The sequence shown here is derived from an EMBL/GenBank/DDBJ whole genome shotgun (WGS) entry which is preliminary data.</text>
</comment>
<dbReference type="AlphaFoldDB" id="A0AA88IEP7"/>
<dbReference type="InterPro" id="IPR004299">
    <property type="entry name" value="MBOAT_fam"/>
</dbReference>
<evidence type="ECO:0000256" key="10">
    <source>
        <dbReference type="ARBA" id="ARBA00093678"/>
    </source>
</evidence>
<evidence type="ECO:0000256" key="7">
    <source>
        <dbReference type="ARBA" id="ARBA00023136"/>
    </source>
</evidence>
<keyword evidence="7 11" id="KW-0472">Membrane</keyword>
<evidence type="ECO:0000256" key="8">
    <source>
        <dbReference type="ARBA" id="ARBA00023315"/>
    </source>
</evidence>
<keyword evidence="5 11" id="KW-0812">Transmembrane</keyword>
<comment type="similarity">
    <text evidence="3">Belongs to the membrane-bound acyltransferase family.</text>
</comment>
<feature type="transmembrane region" description="Helical" evidence="11">
    <location>
        <begin position="435"/>
        <end position="453"/>
    </location>
</feature>
<dbReference type="GO" id="GO:0016020">
    <property type="term" value="C:membrane"/>
    <property type="evidence" value="ECO:0007669"/>
    <property type="project" value="UniProtKB-SubCell"/>
</dbReference>
<dbReference type="Proteomes" id="UP001187531">
    <property type="component" value="Unassembled WGS sequence"/>
</dbReference>
<keyword evidence="13" id="KW-1185">Reference proteome</keyword>
<accession>A0AA88IEP7</accession>
<dbReference type="EMBL" id="JAVRJZ010000001">
    <property type="protein sequence ID" value="KAK2727310.1"/>
    <property type="molecule type" value="Genomic_DNA"/>
</dbReference>
<evidence type="ECO:0000256" key="9">
    <source>
        <dbReference type="ARBA" id="ARBA00025707"/>
    </source>
</evidence>
<reference evidence="12" key="1">
    <citation type="submission" date="2023-07" db="EMBL/GenBank/DDBJ databases">
        <title>Chromosome-level genome assembly of Artemia franciscana.</title>
        <authorList>
            <person name="Jo E."/>
        </authorList>
    </citation>
    <scope>NUCLEOTIDE SEQUENCE</scope>
    <source>
        <tissue evidence="12">Whole body</tissue>
    </source>
</reference>
<feature type="transmembrane region" description="Helical" evidence="11">
    <location>
        <begin position="199"/>
        <end position="220"/>
    </location>
</feature>
<keyword evidence="8" id="KW-0012">Acyltransferase</keyword>
<feature type="transmembrane region" description="Helical" evidence="11">
    <location>
        <begin position="35"/>
        <end position="67"/>
    </location>
</feature>
<dbReference type="GO" id="GO:0071617">
    <property type="term" value="F:lysophospholipid acyltransferase activity"/>
    <property type="evidence" value="ECO:0007669"/>
    <property type="project" value="TreeGrafter"/>
</dbReference>
<comment type="pathway">
    <text evidence="9">Phospholipid metabolism.</text>
</comment>
<feature type="transmembrane region" description="Helical" evidence="11">
    <location>
        <begin position="240"/>
        <end position="260"/>
    </location>
</feature>
<evidence type="ECO:0000313" key="12">
    <source>
        <dbReference type="EMBL" id="KAK2727310.1"/>
    </source>
</evidence>
<evidence type="ECO:0000256" key="6">
    <source>
        <dbReference type="ARBA" id="ARBA00022989"/>
    </source>
</evidence>
<dbReference type="PANTHER" id="PTHR13906:SF16">
    <property type="entry name" value="LYSOPHOSPHOLIPID ACYLTRANSFERASE 7"/>
    <property type="match status" value="1"/>
</dbReference>
<feature type="transmembrane region" description="Helical" evidence="11">
    <location>
        <begin position="160"/>
        <end position="178"/>
    </location>
</feature>
<evidence type="ECO:0000313" key="13">
    <source>
        <dbReference type="Proteomes" id="UP001187531"/>
    </source>
</evidence>
<dbReference type="PANTHER" id="PTHR13906">
    <property type="entry name" value="PORCUPINE"/>
    <property type="match status" value="1"/>
</dbReference>
<evidence type="ECO:0000256" key="2">
    <source>
        <dbReference type="ARBA" id="ARBA00005074"/>
    </source>
</evidence>
<proteinExistence type="inferred from homology"/>
<feature type="transmembrane region" description="Helical" evidence="11">
    <location>
        <begin position="401"/>
        <end position="423"/>
    </location>
</feature>
<feature type="transmembrane region" description="Helical" evidence="11">
    <location>
        <begin position="6"/>
        <end position="23"/>
    </location>
</feature>
<keyword evidence="6 11" id="KW-1133">Transmembrane helix</keyword>
<evidence type="ECO:0000256" key="5">
    <source>
        <dbReference type="ARBA" id="ARBA00022692"/>
    </source>
</evidence>
<dbReference type="EMBL" id="JAVRJZ010000001">
    <property type="protein sequence ID" value="KAK2727312.1"/>
    <property type="molecule type" value="Genomic_DNA"/>
</dbReference>
<comment type="subcellular location">
    <subcellularLocation>
        <location evidence="1">Membrane</location>
        <topology evidence="1">Multi-pass membrane protein</topology>
    </subcellularLocation>
</comment>
<evidence type="ECO:0000256" key="11">
    <source>
        <dbReference type="SAM" id="Phobius"/>
    </source>
</evidence>
<dbReference type="Pfam" id="PF03062">
    <property type="entry name" value="MBOAT"/>
    <property type="match status" value="1"/>
</dbReference>
<dbReference type="GO" id="GO:0044233">
    <property type="term" value="C:mitochondria-associated endoplasmic reticulum membrane contact site"/>
    <property type="evidence" value="ECO:0007669"/>
    <property type="project" value="TreeGrafter"/>
</dbReference>
<comment type="pathway">
    <text evidence="2">Lipid metabolism; phospholipid metabolism.</text>
</comment>
<keyword evidence="4" id="KW-0808">Transferase</keyword>
<feature type="transmembrane region" description="Helical" evidence="11">
    <location>
        <begin position="73"/>
        <end position="93"/>
    </location>
</feature>
<dbReference type="EMBL" id="JAVRJZ010000001">
    <property type="protein sequence ID" value="KAK2727307.1"/>
    <property type="molecule type" value="Genomic_DNA"/>
</dbReference>
<evidence type="ECO:0000256" key="3">
    <source>
        <dbReference type="ARBA" id="ARBA00010323"/>
    </source>
</evidence>
<dbReference type="EMBL" id="JAVRJZ010000001">
    <property type="protein sequence ID" value="KAK2727311.1"/>
    <property type="molecule type" value="Genomic_DNA"/>
</dbReference>
<organism evidence="12 13">
    <name type="scientific">Artemia franciscana</name>
    <name type="common">Brine shrimp</name>
    <name type="synonym">Artemia sanfranciscana</name>
    <dbReference type="NCBI Taxonomy" id="6661"/>
    <lineage>
        <taxon>Eukaryota</taxon>
        <taxon>Metazoa</taxon>
        <taxon>Ecdysozoa</taxon>
        <taxon>Arthropoda</taxon>
        <taxon>Crustacea</taxon>
        <taxon>Branchiopoda</taxon>
        <taxon>Anostraca</taxon>
        <taxon>Artemiidae</taxon>
        <taxon>Artemia</taxon>
    </lineage>
</organism>
<sequence length="463" mass="53978">MGIADDITYFALVVFTIVFGKVFKSYNGNQKLLGLFLGLLISLLVSGSHVYHVIVIILFNAFLITFLRRSCHIWSTTFTFTYLVFFRCSTYFGLEKSPSFTNAIMMMLTLKMVGVAFEVHDTNQRRRAIVKASEQTNKEEMTKLELESKYWDVNPTFLDVIFYGFCYIGILTGPYYKFRVWEDAIERKKYANIPTLKSAVHRVSIVPLFLILFLILSYFFPLSYVSKEEFFTERSVLFRIWYLFPLFSTFRMRLYSAFIMSEAACISAGLGAYPQQSQPKYGAGPTNLEIMENLDKEDAISEEKDLCFKTIQNVDAWLGEVTNTVRASMRVWNTTVQYWLAINVHRRFPIKPLRILVTMFVSAFWHGLYPGYYLALCSAAVAVFCEDVFIKKLKSRYPRIVFWYGLFYKHMFFSYFGAAFLLLEIGATVEYWKSIYFAGHIFIVFTFLVGYIWPRDHNCPKSE</sequence>